<protein>
    <submittedName>
        <fullName evidence="9">Solute carrier family 22 member 15</fullName>
    </submittedName>
</protein>
<feature type="transmembrane region" description="Helical" evidence="8">
    <location>
        <begin position="747"/>
        <end position="768"/>
    </location>
</feature>
<dbReference type="SUPFAM" id="SSF103473">
    <property type="entry name" value="MFS general substrate transporter"/>
    <property type="match status" value="1"/>
</dbReference>
<dbReference type="InterPro" id="IPR005828">
    <property type="entry name" value="MFS_sugar_transport-like"/>
</dbReference>
<feature type="region of interest" description="Disordered" evidence="7">
    <location>
        <begin position="1"/>
        <end position="87"/>
    </location>
</feature>
<evidence type="ECO:0000313" key="10">
    <source>
        <dbReference type="Proteomes" id="UP000694382"/>
    </source>
</evidence>
<dbReference type="InterPro" id="IPR009539">
    <property type="entry name" value="VANGL"/>
</dbReference>
<keyword evidence="10" id="KW-1185">Reference proteome</keyword>
<comment type="subcellular location">
    <subcellularLocation>
        <location evidence="1">Cell membrane</location>
        <topology evidence="1">Multi-pass membrane protein</topology>
    </subcellularLocation>
</comment>
<dbReference type="GO" id="GO:0005886">
    <property type="term" value="C:plasma membrane"/>
    <property type="evidence" value="ECO:0007669"/>
    <property type="project" value="UniProtKB-SubCell"/>
</dbReference>
<keyword evidence="3 8" id="KW-0812">Transmembrane</keyword>
<comment type="similarity">
    <text evidence="6">Belongs to the Vang family.</text>
</comment>
<reference evidence="9" key="1">
    <citation type="submission" date="2020-02" db="EMBL/GenBank/DDBJ databases">
        <authorList>
            <person name="Enbody D E."/>
            <person name="Pettersson E M."/>
        </authorList>
    </citation>
    <scope>NUCLEOTIDE SEQUENCE [LARGE SCALE GENOMIC DNA]</scope>
</reference>
<feature type="transmembrane region" description="Helical" evidence="8">
    <location>
        <begin position="185"/>
        <end position="205"/>
    </location>
</feature>
<sequence length="931" mass="103654">MSAAMDTESTYSGYSHYSGHSKKAHRQGSRDRHKSPRSKDGSRSEKSVTIQTPPAEPLLGNDASRAEEGQDDNWGETTTAITGTSEHSISQEDIARISKDLEDSVGLDCKRYLGLTVAAVLGLLVFLTPIAFILLPQILWRDDLEPCGTVCEGLFISVAFKLLILLIGTWALFFRQPKADLPRVFVFRALLLVLIFLFVFSYWLFYGVRILDSKDTNYQGIVQYAVSLVDALLFIHYLAIVLLELRQLQPMFTVKVVRSTDGESRYYSLGHLSIQRAALVVLENYYRDFTVYNPALLTASKSRAAKHMAGLKVYNVDGPGNNASGQSRAMIAAAGRRRDSSHNELYYEEADHERRVRKRRARLVVAVEEAFTHIKRLQAEEQQKAPGEMMDPREAAQAIFPSMARALQKYLRTTRQQQYHSMESILQHLSFCITNNMTPKLYVATEAILIALVGATPPYQWDLQGLSANESHGNHSVSEQGAFGEWLLTANSSEVRKHVHFGSSFTSIVSEWFLIGNASYKVSAASSFYFSGVFVGAISFGQLSDRFGRKKVYLTGFALDILFAIANGFSPSYEFFAVSRFLVGMMNGGMSLVAFVLLNECVGTAYWALAGSIGGLFFAVGIAQYALLGYFVRSWRTLAVVVNLEGTVVFLFSLFIPESPRWLYSQGRLNEAEDALYLIAKRNRKQKCTFSLKLPAERSSREAGSFLDLFRYRILLGRTLIMMFTWFVCSLVYYGLTLNVGDLGGNIYANLALSGLIEIPAYPICIYLINQKWFGRKRTLSAFLFLGGLACLIVMFLPKKRDTGVFAVVNSRSLSLLGKLTISAAFNIVYIYTSELYPTVIRNVGMGACSMFSRVGGIIAPFVPSLKSVQWSLPYIVFGATGLLSGLLSLLLPETLNSPLLETISDLQVCSYWRLGDEAMSLQALDGSQVY</sequence>
<evidence type="ECO:0000256" key="7">
    <source>
        <dbReference type="SAM" id="MobiDB-lite"/>
    </source>
</evidence>
<accession>A0A8C3MLQ0</accession>
<evidence type="ECO:0000256" key="1">
    <source>
        <dbReference type="ARBA" id="ARBA00004651"/>
    </source>
</evidence>
<dbReference type="AlphaFoldDB" id="A0A8C3MLQ0"/>
<feature type="transmembrane region" description="Helical" evidence="8">
    <location>
        <begin position="112"/>
        <end position="134"/>
    </location>
</feature>
<gene>
    <name evidence="9" type="primary">SLC22A15</name>
</gene>
<dbReference type="Pfam" id="PF00083">
    <property type="entry name" value="Sugar_tr"/>
    <property type="match status" value="1"/>
</dbReference>
<evidence type="ECO:0000256" key="2">
    <source>
        <dbReference type="ARBA" id="ARBA00022475"/>
    </source>
</evidence>
<keyword evidence="2" id="KW-1003">Cell membrane</keyword>
<dbReference type="Ensembl" id="ENSCPVT00000005502.2">
    <property type="protein sequence ID" value="ENSCPVP00000005297.2"/>
    <property type="gene ID" value="ENSCPVG00000003879.2"/>
</dbReference>
<dbReference type="PROSITE" id="PS50850">
    <property type="entry name" value="MFS"/>
    <property type="match status" value="1"/>
</dbReference>
<feature type="transmembrane region" description="Helical" evidence="8">
    <location>
        <begin position="844"/>
        <end position="863"/>
    </location>
</feature>
<feature type="compositionally biased region" description="Polar residues" evidence="7">
    <location>
        <begin position="75"/>
        <end position="87"/>
    </location>
</feature>
<evidence type="ECO:0000256" key="6">
    <source>
        <dbReference type="ARBA" id="ARBA00025718"/>
    </source>
</evidence>
<dbReference type="CDD" id="cd17377">
    <property type="entry name" value="MFS_SLC22A15"/>
    <property type="match status" value="1"/>
</dbReference>
<reference evidence="9" key="3">
    <citation type="submission" date="2025-09" db="UniProtKB">
        <authorList>
            <consortium name="Ensembl"/>
        </authorList>
    </citation>
    <scope>IDENTIFICATION</scope>
</reference>
<feature type="compositionally biased region" description="Basic and acidic residues" evidence="7">
    <location>
        <begin position="37"/>
        <end position="46"/>
    </location>
</feature>
<feature type="transmembrane region" description="Helical" evidence="8">
    <location>
        <begin position="813"/>
        <end position="832"/>
    </location>
</feature>
<dbReference type="PANTHER" id="PTHR20886">
    <property type="entry name" value="VANG-LIKE PROTEIN"/>
    <property type="match status" value="1"/>
</dbReference>
<dbReference type="Proteomes" id="UP000694382">
    <property type="component" value="Chromosome 1"/>
</dbReference>
<evidence type="ECO:0000313" key="9">
    <source>
        <dbReference type="Ensembl" id="ENSCPVP00000005297.2"/>
    </source>
</evidence>
<reference evidence="9" key="2">
    <citation type="submission" date="2025-08" db="UniProtKB">
        <authorList>
            <consortium name="Ensembl"/>
        </authorList>
    </citation>
    <scope>IDENTIFICATION</scope>
</reference>
<dbReference type="InterPro" id="IPR036259">
    <property type="entry name" value="MFS_trans_sf"/>
</dbReference>
<proteinExistence type="inferred from homology"/>
<keyword evidence="5 8" id="KW-0472">Membrane</keyword>
<evidence type="ECO:0000256" key="5">
    <source>
        <dbReference type="ARBA" id="ARBA00023136"/>
    </source>
</evidence>
<feature type="transmembrane region" description="Helical" evidence="8">
    <location>
        <begin position="638"/>
        <end position="656"/>
    </location>
</feature>
<dbReference type="Gene3D" id="1.20.1250.20">
    <property type="entry name" value="MFS general substrate transporter like domains"/>
    <property type="match status" value="1"/>
</dbReference>
<dbReference type="Pfam" id="PF06638">
    <property type="entry name" value="Strabismus"/>
    <property type="match status" value="1"/>
</dbReference>
<evidence type="ECO:0000256" key="8">
    <source>
        <dbReference type="SAM" id="Phobius"/>
    </source>
</evidence>
<organism evidence="9 10">
    <name type="scientific">Geospiza parvula</name>
    <name type="common">Small tree-finch</name>
    <name type="synonym">Camarhynchus parvulus</name>
    <dbReference type="NCBI Taxonomy" id="87175"/>
    <lineage>
        <taxon>Eukaryota</taxon>
        <taxon>Metazoa</taxon>
        <taxon>Chordata</taxon>
        <taxon>Craniata</taxon>
        <taxon>Vertebrata</taxon>
        <taxon>Euteleostomi</taxon>
        <taxon>Archelosauria</taxon>
        <taxon>Archosauria</taxon>
        <taxon>Dinosauria</taxon>
        <taxon>Saurischia</taxon>
        <taxon>Theropoda</taxon>
        <taxon>Coelurosauria</taxon>
        <taxon>Aves</taxon>
        <taxon>Neognathae</taxon>
        <taxon>Neoaves</taxon>
        <taxon>Telluraves</taxon>
        <taxon>Australaves</taxon>
        <taxon>Passeriformes</taxon>
        <taxon>Thraupidae</taxon>
        <taxon>Camarhynchus</taxon>
    </lineage>
</organism>
<dbReference type="InterPro" id="IPR020846">
    <property type="entry name" value="MFS_dom"/>
</dbReference>
<evidence type="ECO:0000256" key="4">
    <source>
        <dbReference type="ARBA" id="ARBA00022989"/>
    </source>
</evidence>
<feature type="transmembrane region" description="Helical" evidence="8">
    <location>
        <begin position="154"/>
        <end position="173"/>
    </location>
</feature>
<feature type="transmembrane region" description="Helical" evidence="8">
    <location>
        <begin position="522"/>
        <end position="540"/>
    </location>
</feature>
<feature type="transmembrane region" description="Helical" evidence="8">
    <location>
        <begin position="225"/>
        <end position="245"/>
    </location>
</feature>
<feature type="compositionally biased region" description="Basic residues" evidence="7">
    <location>
        <begin position="19"/>
        <end position="36"/>
    </location>
</feature>
<accession>A0A8U8BXT8</accession>
<evidence type="ECO:0000256" key="3">
    <source>
        <dbReference type="ARBA" id="ARBA00022692"/>
    </source>
</evidence>
<feature type="transmembrane region" description="Helical" evidence="8">
    <location>
        <begin position="715"/>
        <end position="735"/>
    </location>
</feature>
<feature type="transmembrane region" description="Helical" evidence="8">
    <location>
        <begin position="780"/>
        <end position="798"/>
    </location>
</feature>
<name>A0A8C3MLQ0_GEOPR</name>
<feature type="transmembrane region" description="Helical" evidence="8">
    <location>
        <begin position="875"/>
        <end position="892"/>
    </location>
</feature>
<keyword evidence="4 8" id="KW-1133">Transmembrane helix</keyword>
<feature type="transmembrane region" description="Helical" evidence="8">
    <location>
        <begin position="605"/>
        <end position="632"/>
    </location>
</feature>
<feature type="transmembrane region" description="Helical" evidence="8">
    <location>
        <begin position="575"/>
        <end position="598"/>
    </location>
</feature>
<dbReference type="GO" id="GO:0022857">
    <property type="term" value="F:transmembrane transporter activity"/>
    <property type="evidence" value="ECO:0007669"/>
    <property type="project" value="InterPro"/>
</dbReference>